<sequence>MIKRFWTRFLNDTDLIRFKATIIFILLVIGGKVL</sequence>
<reference evidence="1 2" key="1">
    <citation type="submission" date="2021-03" db="EMBL/GenBank/DDBJ databases">
        <title>Genomic Encyclopedia of Type Strains, Phase IV (KMG-IV): sequencing the most valuable type-strain genomes for metagenomic binning, comparative biology and taxonomic classification.</title>
        <authorList>
            <person name="Goeker M."/>
        </authorList>
    </citation>
    <scope>NUCLEOTIDE SEQUENCE [LARGE SCALE GENOMIC DNA]</scope>
    <source>
        <strain evidence="1 2">DSM 24004</strain>
    </source>
</reference>
<dbReference type="EMBL" id="JAGGKS010000004">
    <property type="protein sequence ID" value="MBP1925858.1"/>
    <property type="molecule type" value="Genomic_DNA"/>
</dbReference>
<organism evidence="1 2">
    <name type="scientific">Sedimentibacter acidaminivorans</name>
    <dbReference type="NCBI Taxonomy" id="913099"/>
    <lineage>
        <taxon>Bacteria</taxon>
        <taxon>Bacillati</taxon>
        <taxon>Bacillota</taxon>
        <taxon>Tissierellia</taxon>
        <taxon>Sedimentibacter</taxon>
    </lineage>
</organism>
<protein>
    <submittedName>
        <fullName evidence="1">Uncharacterized protein</fullName>
    </submittedName>
</protein>
<proteinExistence type="predicted"/>
<comment type="caution">
    <text evidence="1">The sequence shown here is derived from an EMBL/GenBank/DDBJ whole genome shotgun (WGS) entry which is preliminary data.</text>
</comment>
<evidence type="ECO:0000313" key="1">
    <source>
        <dbReference type="EMBL" id="MBP1925858.1"/>
    </source>
</evidence>
<evidence type="ECO:0000313" key="2">
    <source>
        <dbReference type="Proteomes" id="UP001519342"/>
    </source>
</evidence>
<accession>A0ABS4GDT4</accession>
<name>A0ABS4GDT4_9FIRM</name>
<gene>
    <name evidence="1" type="ORF">J2Z76_001719</name>
</gene>
<dbReference type="Proteomes" id="UP001519342">
    <property type="component" value="Unassembled WGS sequence"/>
</dbReference>
<keyword evidence="2" id="KW-1185">Reference proteome</keyword>